<dbReference type="Proteomes" id="UP000572754">
    <property type="component" value="Unassembled WGS sequence"/>
</dbReference>
<dbReference type="AlphaFoldDB" id="A0A8H5T173"/>
<gene>
    <name evidence="1" type="ORF">FCIRC_11841</name>
</gene>
<protein>
    <submittedName>
        <fullName evidence="1">Heterokaryon incompatibility 6 OR allele</fullName>
    </submittedName>
</protein>
<name>A0A8H5T173_FUSCI</name>
<dbReference type="PANTHER" id="PTHR33112">
    <property type="entry name" value="DOMAIN PROTEIN, PUTATIVE-RELATED"/>
    <property type="match status" value="1"/>
</dbReference>
<reference evidence="1 2" key="2">
    <citation type="submission" date="2020-05" db="EMBL/GenBank/DDBJ databases">
        <title>Identification and distribution of gene clusters putatively required for synthesis of sphingolipid metabolism inhibitors in phylogenetically diverse species of the filamentous fungus Fusarium.</title>
        <authorList>
            <person name="Kim H.-S."/>
            <person name="Busman M."/>
            <person name="Brown D.W."/>
            <person name="Divon H."/>
            <person name="Uhlig S."/>
            <person name="Proctor R.H."/>
        </authorList>
    </citation>
    <scope>NUCLEOTIDE SEQUENCE [LARGE SCALE GENOMIC DNA]</scope>
    <source>
        <strain evidence="1 2">NRRL 25331</strain>
    </source>
</reference>
<dbReference type="PANTHER" id="PTHR33112:SF10">
    <property type="entry name" value="TOL"/>
    <property type="match status" value="1"/>
</dbReference>
<accession>A0A8H5T173</accession>
<organism evidence="1 2">
    <name type="scientific">Fusarium circinatum</name>
    <name type="common">Pitch canker fungus</name>
    <name type="synonym">Gibberella circinata</name>
    <dbReference type="NCBI Taxonomy" id="48490"/>
    <lineage>
        <taxon>Eukaryota</taxon>
        <taxon>Fungi</taxon>
        <taxon>Dikarya</taxon>
        <taxon>Ascomycota</taxon>
        <taxon>Pezizomycotina</taxon>
        <taxon>Sordariomycetes</taxon>
        <taxon>Hypocreomycetidae</taxon>
        <taxon>Hypocreales</taxon>
        <taxon>Nectriaceae</taxon>
        <taxon>Fusarium</taxon>
        <taxon>Fusarium fujikuroi species complex</taxon>
    </lineage>
</organism>
<evidence type="ECO:0000313" key="1">
    <source>
        <dbReference type="EMBL" id="KAF5661362.1"/>
    </source>
</evidence>
<sequence length="324" mass="37491">MRFIGRQRFPEVRTPYPPGVALPVRIGKGYAVAQLMEKKCSLRPEPIDARAWTFQERILSTRLLSFATNAGVAQAYCEANSLEPDDYLAGLWRKTLLKDLLWCLNPLSYYLHDLSIDLRQVGSITDDPYIAPSWSWVSALYPVHWITNNLVETAEVISIRIELVQQDLRFGAVKSGTIRLRGRLHRSIDWSGDVTREYKYQSDSHTHERQILSLGFSDLEDEEIWLFEIGAFQDRRNHEKRPILEEDPFHEKEVPEEEHHCQDRSLYGDFAGLILLSTGKENEFIRVGLYKEAEDLGGTFYDDDSSCEWCALNKHRELTEVEVI</sequence>
<proteinExistence type="predicted"/>
<keyword evidence="2" id="KW-1185">Reference proteome</keyword>
<evidence type="ECO:0000313" key="2">
    <source>
        <dbReference type="Proteomes" id="UP000572754"/>
    </source>
</evidence>
<reference evidence="2" key="1">
    <citation type="journal article" date="2020" name="BMC Genomics">
        <title>Correction to: Identification and distribution of gene clusters required for synthesis of sphingolipid metabolism inhibitors in diverse species of the filamentous fungus Fusarium.</title>
        <authorList>
            <person name="Kim H.S."/>
            <person name="Lohmar J.M."/>
            <person name="Busman M."/>
            <person name="Brown D.W."/>
            <person name="Naumann T.A."/>
            <person name="Divon H.H."/>
            <person name="Lysoe E."/>
            <person name="Uhlig S."/>
            <person name="Proctor R.H."/>
        </authorList>
    </citation>
    <scope>NUCLEOTIDE SEQUENCE [LARGE SCALE GENOMIC DNA]</scope>
    <source>
        <strain evidence="2">NRRL 25331</strain>
    </source>
</reference>
<comment type="caution">
    <text evidence="1">The sequence shown here is derived from an EMBL/GenBank/DDBJ whole genome shotgun (WGS) entry which is preliminary data.</text>
</comment>
<dbReference type="EMBL" id="JAAQPE010000487">
    <property type="protein sequence ID" value="KAF5661362.1"/>
    <property type="molecule type" value="Genomic_DNA"/>
</dbReference>